<dbReference type="PROSITE" id="PS50175">
    <property type="entry name" value="ASP_PROT_RETROV"/>
    <property type="match status" value="1"/>
</dbReference>
<dbReference type="GO" id="GO:0008270">
    <property type="term" value="F:zinc ion binding"/>
    <property type="evidence" value="ECO:0007669"/>
    <property type="project" value="InterPro"/>
</dbReference>
<dbReference type="InterPro" id="IPR036875">
    <property type="entry name" value="Znf_CCHC_sf"/>
</dbReference>
<organism evidence="4">
    <name type="scientific">Lygus hesperus</name>
    <name type="common">Western plant bug</name>
    <dbReference type="NCBI Taxonomy" id="30085"/>
    <lineage>
        <taxon>Eukaryota</taxon>
        <taxon>Metazoa</taxon>
        <taxon>Ecdysozoa</taxon>
        <taxon>Arthropoda</taxon>
        <taxon>Hexapoda</taxon>
        <taxon>Insecta</taxon>
        <taxon>Pterygota</taxon>
        <taxon>Neoptera</taxon>
        <taxon>Paraneoptera</taxon>
        <taxon>Hemiptera</taxon>
        <taxon>Heteroptera</taxon>
        <taxon>Panheteroptera</taxon>
        <taxon>Cimicomorpha</taxon>
        <taxon>Miridae</taxon>
        <taxon>Mirini</taxon>
        <taxon>Lygus</taxon>
    </lineage>
</organism>
<reference evidence="4" key="1">
    <citation type="submission" date="2014-09" db="EMBL/GenBank/DDBJ databases">
        <authorList>
            <person name="Magalhaes I.L.F."/>
            <person name="Oliveira U."/>
            <person name="Santos F.R."/>
            <person name="Vidigal T.H.D.A."/>
            <person name="Brescovit A.D."/>
            <person name="Santos A.J."/>
        </authorList>
    </citation>
    <scope>NUCLEOTIDE SEQUENCE</scope>
</reference>
<dbReference type="InterPro" id="IPR021109">
    <property type="entry name" value="Peptidase_aspartic_dom_sf"/>
</dbReference>
<dbReference type="SUPFAM" id="SSF50630">
    <property type="entry name" value="Acid proteases"/>
    <property type="match status" value="1"/>
</dbReference>
<keyword evidence="1" id="KW-0378">Hydrolase</keyword>
<dbReference type="InterPro" id="IPR001995">
    <property type="entry name" value="Peptidase_A2_cat"/>
</dbReference>
<feature type="region of interest" description="Disordered" evidence="2">
    <location>
        <begin position="26"/>
        <end position="56"/>
    </location>
</feature>
<evidence type="ECO:0000256" key="2">
    <source>
        <dbReference type="SAM" id="MobiDB-lite"/>
    </source>
</evidence>
<feature type="compositionally biased region" description="Basic and acidic residues" evidence="2">
    <location>
        <begin position="272"/>
        <end position="284"/>
    </location>
</feature>
<feature type="domain" description="Peptidase A2" evidence="3">
    <location>
        <begin position="162"/>
        <end position="237"/>
    </location>
</feature>
<dbReference type="Gene3D" id="4.10.60.10">
    <property type="entry name" value="Zinc finger, CCHC-type"/>
    <property type="match status" value="1"/>
</dbReference>
<protein>
    <recommendedName>
        <fullName evidence="3">Peptidase A2 domain-containing protein</fullName>
    </recommendedName>
</protein>
<dbReference type="SUPFAM" id="SSF57756">
    <property type="entry name" value="Retrovirus zinc finger-like domains"/>
    <property type="match status" value="1"/>
</dbReference>
<dbReference type="EMBL" id="GBRD01013648">
    <property type="protein sequence ID" value="JAG52178.1"/>
    <property type="molecule type" value="Transcribed_RNA"/>
</dbReference>
<feature type="non-terminal residue" evidence="4">
    <location>
        <position position="429"/>
    </location>
</feature>
<feature type="compositionally biased region" description="Basic and acidic residues" evidence="2">
    <location>
        <begin position="26"/>
        <end position="46"/>
    </location>
</feature>
<feature type="compositionally biased region" description="Low complexity" evidence="2">
    <location>
        <begin position="346"/>
        <end position="359"/>
    </location>
</feature>
<dbReference type="Gene3D" id="2.40.70.10">
    <property type="entry name" value="Acid Proteases"/>
    <property type="match status" value="1"/>
</dbReference>
<proteinExistence type="predicted"/>
<name>A0A0K8SFV4_LYGHE</name>
<evidence type="ECO:0000313" key="4">
    <source>
        <dbReference type="EMBL" id="JAG52178.1"/>
    </source>
</evidence>
<feature type="compositionally biased region" description="Polar residues" evidence="2">
    <location>
        <begin position="329"/>
        <end position="339"/>
    </location>
</feature>
<dbReference type="AlphaFoldDB" id="A0A0K8SFV4"/>
<dbReference type="GO" id="GO:0004190">
    <property type="term" value="F:aspartic-type endopeptidase activity"/>
    <property type="evidence" value="ECO:0007669"/>
    <property type="project" value="InterPro"/>
</dbReference>
<feature type="region of interest" description="Disordered" evidence="2">
    <location>
        <begin position="264"/>
        <end position="359"/>
    </location>
</feature>
<sequence length="429" mass="48025">WQQYRVTDAVTHAVAWTISLLRCPQKDTPEPKHDRYASKDRPRDMAGDVNHAKTQARPKPRYPCMFCADRTHFPVECPHSPQKTIFCDFCGIREHLEADCFKKKNLLPVSSPPARHMEAEASTSMEIARYTPNKNNDPSIPAIESPLNRTLRVRVLLGTEYREMIIDTGAALSVLSRPIKDIPMLPTHTVAWGADGSPLPFQGQQHVFAQIGNTRFEHDFLVFARPSATLDLLGLDVLRKVPLILQTGPDMNYQTIGAVKPVPSTKVVGDTETSRTHEDEVRDAHARRRHDFTSPTHGTCPPGFLSPPPATSLHECWRNTTTPPTSTSQASARSVTQDIPSWLQGPTPSLSTTLRTTTRPTRVYTKEERARALDTAEMYLDILDAQARTTSPTNYWNTSRSARHMAAEDTQAHSPVTDWTHDTELVTQA</sequence>
<accession>A0A0K8SFV4</accession>
<dbReference type="GO" id="GO:0003676">
    <property type="term" value="F:nucleic acid binding"/>
    <property type="evidence" value="ECO:0007669"/>
    <property type="project" value="InterPro"/>
</dbReference>
<evidence type="ECO:0000256" key="1">
    <source>
        <dbReference type="ARBA" id="ARBA00022801"/>
    </source>
</evidence>
<dbReference type="GO" id="GO:0006508">
    <property type="term" value="P:proteolysis"/>
    <property type="evidence" value="ECO:0007669"/>
    <property type="project" value="InterPro"/>
</dbReference>
<evidence type="ECO:0000259" key="3">
    <source>
        <dbReference type="PROSITE" id="PS50175"/>
    </source>
</evidence>
<feature type="non-terminal residue" evidence="4">
    <location>
        <position position="1"/>
    </location>
</feature>